<organism evidence="2">
    <name type="scientific">Clastoptera arizonana</name>
    <name type="common">Arizona spittle bug</name>
    <dbReference type="NCBI Taxonomy" id="38151"/>
    <lineage>
        <taxon>Eukaryota</taxon>
        <taxon>Metazoa</taxon>
        <taxon>Ecdysozoa</taxon>
        <taxon>Arthropoda</taxon>
        <taxon>Hexapoda</taxon>
        <taxon>Insecta</taxon>
        <taxon>Pterygota</taxon>
        <taxon>Neoptera</taxon>
        <taxon>Paraneoptera</taxon>
        <taxon>Hemiptera</taxon>
        <taxon>Auchenorrhyncha</taxon>
        <taxon>Cercopoidea</taxon>
        <taxon>Clastopteridae</taxon>
        <taxon>Clastoptera</taxon>
    </lineage>
</organism>
<feature type="signal peptide" evidence="1">
    <location>
        <begin position="1"/>
        <end position="22"/>
    </location>
</feature>
<protein>
    <submittedName>
        <fullName evidence="2">Uncharacterized protein</fullName>
    </submittedName>
</protein>
<sequence length="142" mass="16700">MKFSVLILYVFALIAICKQTKQIEKLCKNIKRLNVQLFNLIFDLPKSKGGIFLNKIRQYNDNMTTLARIVRTNKTHFQRQLGGVLKKGYPKYLAENVFEEEMKKKFNFNQSTFEVLKVLRTASYDAWADLISLHEQGHTFFE</sequence>
<feature type="chain" id="PRO_5008580426" evidence="1">
    <location>
        <begin position="23"/>
        <end position="142"/>
    </location>
</feature>
<reference evidence="2" key="1">
    <citation type="submission" date="2015-12" db="EMBL/GenBank/DDBJ databases">
        <title>De novo transcriptome assembly of four potential Pierce s Disease insect vectors from Arizona vineyards.</title>
        <authorList>
            <person name="Tassone E.E."/>
        </authorList>
    </citation>
    <scope>NUCLEOTIDE SEQUENCE</scope>
</reference>
<evidence type="ECO:0000256" key="1">
    <source>
        <dbReference type="SAM" id="SignalP"/>
    </source>
</evidence>
<proteinExistence type="predicted"/>
<dbReference type="EMBL" id="GEDC01025419">
    <property type="protein sequence ID" value="JAS11879.1"/>
    <property type="molecule type" value="Transcribed_RNA"/>
</dbReference>
<name>A0A1B6CEP3_9HEMI</name>
<gene>
    <name evidence="2" type="ORF">g.1415</name>
</gene>
<evidence type="ECO:0000313" key="2">
    <source>
        <dbReference type="EMBL" id="JAS11879.1"/>
    </source>
</evidence>
<keyword evidence="1" id="KW-0732">Signal</keyword>
<dbReference type="AlphaFoldDB" id="A0A1B6CEP3"/>
<accession>A0A1B6CEP3</accession>